<reference evidence="7" key="2">
    <citation type="submission" date="2016-01" db="EMBL/GenBank/DDBJ databases">
        <title>Six Aerococcus type strain genome sequencing and assembly using PacBio and Illumina Hiseq.</title>
        <authorList>
            <person name="Carkaci D."/>
            <person name="Dargis R."/>
            <person name="Nielsen X.C."/>
            <person name="Skovgaard O."/>
            <person name="Fuursted K."/>
            <person name="Christensen J.J."/>
        </authorList>
    </citation>
    <scope>NUCLEOTIDE SEQUENCE [LARGE SCALE GENOMIC DNA]</scope>
    <source>
        <strain evidence="7">CCUG43001</strain>
    </source>
</reference>
<dbReference type="InterPro" id="IPR000835">
    <property type="entry name" value="HTH_MarR-typ"/>
</dbReference>
<dbReference type="Proteomes" id="UP000069912">
    <property type="component" value="Chromosome"/>
</dbReference>
<evidence type="ECO:0000256" key="1">
    <source>
        <dbReference type="ARBA" id="ARBA00023015"/>
    </source>
</evidence>
<organism evidence="5 7">
    <name type="scientific">Aerococcus sanguinicola</name>
    <dbReference type="NCBI Taxonomy" id="119206"/>
    <lineage>
        <taxon>Bacteria</taxon>
        <taxon>Bacillati</taxon>
        <taxon>Bacillota</taxon>
        <taxon>Bacilli</taxon>
        <taxon>Lactobacillales</taxon>
        <taxon>Aerococcaceae</taxon>
        <taxon>Aerococcus</taxon>
    </lineage>
</organism>
<keyword evidence="3" id="KW-0804">Transcription</keyword>
<accession>A0A0X8FA73</accession>
<evidence type="ECO:0000256" key="3">
    <source>
        <dbReference type="ARBA" id="ARBA00023163"/>
    </source>
</evidence>
<dbReference type="GO" id="GO:0003700">
    <property type="term" value="F:DNA-binding transcription factor activity"/>
    <property type="evidence" value="ECO:0007669"/>
    <property type="project" value="InterPro"/>
</dbReference>
<sequence>MENMTEQQLHTLRVLLRSHQLMMRALKQDMRTYGLTENEFMILEYLLNKGPHVVQDIKEHLLIPNSSVTYVIDCLEGKGLVKRERSSKDMRRIIIALTPKGQRKIAADYEEHKGYVNQLFSVLDADELKRLRLIHKKLGFQAEEYYKRDQK</sequence>
<dbReference type="PRINTS" id="PR00598">
    <property type="entry name" value="HTHMARR"/>
</dbReference>
<proteinExistence type="predicted"/>
<gene>
    <name evidence="5" type="ORF">AWM72_01085</name>
    <name evidence="6" type="ORF">CYJ28_09845</name>
</gene>
<dbReference type="PANTHER" id="PTHR42756">
    <property type="entry name" value="TRANSCRIPTIONAL REGULATOR, MARR"/>
    <property type="match status" value="1"/>
</dbReference>
<dbReference type="PROSITE" id="PS50995">
    <property type="entry name" value="HTH_MARR_2"/>
    <property type="match status" value="1"/>
</dbReference>
<keyword evidence="2" id="KW-0238">DNA-binding</keyword>
<keyword evidence="1" id="KW-0805">Transcription regulation</keyword>
<dbReference type="AlphaFoldDB" id="A0A0X8FA73"/>
<dbReference type="EMBL" id="CP014160">
    <property type="protein sequence ID" value="AMB93435.1"/>
    <property type="molecule type" value="Genomic_DNA"/>
</dbReference>
<dbReference type="Pfam" id="PF01047">
    <property type="entry name" value="MarR"/>
    <property type="match status" value="1"/>
</dbReference>
<evidence type="ECO:0000259" key="4">
    <source>
        <dbReference type="PROSITE" id="PS50995"/>
    </source>
</evidence>
<reference evidence="5 7" key="1">
    <citation type="journal article" date="2016" name="Genome Announc.">
        <title>Complete Genome Sequences of Aerococcus christensenii CCUG 28831T, Aerococcus sanguinicola CCUG 43001T, Aerococcus urinae CCUG 36881T, Aerococcus urinaeequi CCUG 28094T, Aerococcus urinaehominis CCUG 42038 BT, and Aerococcus viridans CCUG 4311T.</title>
        <authorList>
            <person name="Carkaci D."/>
            <person name="Dargis R."/>
            <person name="Nielsen X.C."/>
            <person name="Skovgaard O."/>
            <person name="Fuursted K."/>
            <person name="Christensen J.J."/>
        </authorList>
    </citation>
    <scope>NUCLEOTIDE SEQUENCE [LARGE SCALE GENOMIC DNA]</scope>
    <source>
        <strain evidence="5 7">CCUG43001</strain>
    </source>
</reference>
<feature type="domain" description="HTH marR-type" evidence="4">
    <location>
        <begin position="8"/>
        <end position="140"/>
    </location>
</feature>
<evidence type="ECO:0000256" key="2">
    <source>
        <dbReference type="ARBA" id="ARBA00023125"/>
    </source>
</evidence>
<evidence type="ECO:0000313" key="5">
    <source>
        <dbReference type="EMBL" id="AMB93435.1"/>
    </source>
</evidence>
<protein>
    <submittedName>
        <fullName evidence="6">MarR family transcriptional regulator</fullName>
    </submittedName>
</protein>
<dbReference type="Gene3D" id="1.10.10.10">
    <property type="entry name" value="Winged helix-like DNA-binding domain superfamily/Winged helix DNA-binding domain"/>
    <property type="match status" value="1"/>
</dbReference>
<name>A0A0X8FA73_9LACT</name>
<evidence type="ECO:0000313" key="6">
    <source>
        <dbReference type="EMBL" id="PKZ20508.1"/>
    </source>
</evidence>
<reference evidence="6 8" key="3">
    <citation type="submission" date="2017-12" db="EMBL/GenBank/DDBJ databases">
        <title>Phylogenetic diversity of female urinary microbiome.</title>
        <authorList>
            <person name="Thomas-White K."/>
            <person name="Wolfe A.J."/>
        </authorList>
    </citation>
    <scope>NUCLEOTIDE SEQUENCE [LARGE SCALE GENOMIC DNA]</scope>
    <source>
        <strain evidence="6 8">UMB0139</strain>
    </source>
</reference>
<dbReference type="InterPro" id="IPR036390">
    <property type="entry name" value="WH_DNA-bd_sf"/>
</dbReference>
<evidence type="ECO:0000313" key="8">
    <source>
        <dbReference type="Proteomes" id="UP000234239"/>
    </source>
</evidence>
<dbReference type="PANTHER" id="PTHR42756:SF1">
    <property type="entry name" value="TRANSCRIPTIONAL REPRESSOR OF EMRAB OPERON"/>
    <property type="match status" value="1"/>
</dbReference>
<keyword evidence="7" id="KW-1185">Reference proteome</keyword>
<dbReference type="EMBL" id="PKGY01000008">
    <property type="protein sequence ID" value="PKZ20508.1"/>
    <property type="molecule type" value="Genomic_DNA"/>
</dbReference>
<dbReference type="GO" id="GO:0003677">
    <property type="term" value="F:DNA binding"/>
    <property type="evidence" value="ECO:0007669"/>
    <property type="project" value="UniProtKB-KW"/>
</dbReference>
<dbReference type="SMART" id="SM00347">
    <property type="entry name" value="HTH_MARR"/>
    <property type="match status" value="1"/>
</dbReference>
<dbReference type="KEGG" id="asan:AWM72_01085"/>
<dbReference type="Proteomes" id="UP000234239">
    <property type="component" value="Unassembled WGS sequence"/>
</dbReference>
<evidence type="ECO:0000313" key="7">
    <source>
        <dbReference type="Proteomes" id="UP000069912"/>
    </source>
</evidence>
<dbReference type="InterPro" id="IPR036388">
    <property type="entry name" value="WH-like_DNA-bd_sf"/>
</dbReference>
<dbReference type="SUPFAM" id="SSF46785">
    <property type="entry name" value="Winged helix' DNA-binding domain"/>
    <property type="match status" value="1"/>
</dbReference>